<accession>Q6IJX2</accession>
<evidence type="ECO:0000313" key="2">
    <source>
        <dbReference type="EMBL" id="DAA04100.1"/>
    </source>
</evidence>
<name>Q6IJX2_DROME</name>
<reference evidence="2" key="1">
    <citation type="journal article" date="2003" name="Genome Biol.">
        <title>An integrated gene annotation and transcriptional profiling approach towards the full gene content of the Drosophila genome.</title>
        <authorList>
            <person name="Hild M."/>
            <person name="Beckmann B."/>
            <person name="Haas S.A."/>
            <person name="Koch B."/>
            <person name="Solovyev V."/>
            <person name="Busold C."/>
            <person name="Fellenberg K."/>
            <person name="Boutros M."/>
            <person name="Vingron M."/>
            <person name="Sauer F."/>
            <person name="Hoheisel J.D."/>
            <person name="Paro R."/>
        </authorList>
    </citation>
    <scope>NUCLEOTIDE SEQUENCE</scope>
</reference>
<feature type="compositionally biased region" description="Polar residues" evidence="1">
    <location>
        <begin position="56"/>
        <end position="67"/>
    </location>
</feature>
<gene>
    <name evidence="2" type="ORF">HDC14022</name>
</gene>
<evidence type="ECO:0000256" key="1">
    <source>
        <dbReference type="SAM" id="MobiDB-lite"/>
    </source>
</evidence>
<feature type="compositionally biased region" description="Polar residues" evidence="1">
    <location>
        <begin position="32"/>
        <end position="42"/>
    </location>
</feature>
<organism evidence="2">
    <name type="scientific">Drosophila melanogaster</name>
    <name type="common">Fruit fly</name>
    <dbReference type="NCBI Taxonomy" id="7227"/>
    <lineage>
        <taxon>Eukaryota</taxon>
        <taxon>Metazoa</taxon>
        <taxon>Ecdysozoa</taxon>
        <taxon>Arthropoda</taxon>
        <taxon>Hexapoda</taxon>
        <taxon>Insecta</taxon>
        <taxon>Pterygota</taxon>
        <taxon>Neoptera</taxon>
        <taxon>Endopterygota</taxon>
        <taxon>Diptera</taxon>
        <taxon>Brachycera</taxon>
        <taxon>Muscomorpha</taxon>
        <taxon>Ephydroidea</taxon>
        <taxon>Drosophilidae</taxon>
        <taxon>Drosophila</taxon>
        <taxon>Sophophora</taxon>
    </lineage>
</organism>
<feature type="compositionally biased region" description="Basic and acidic residues" evidence="1">
    <location>
        <begin position="74"/>
        <end position="83"/>
    </location>
</feature>
<proteinExistence type="predicted"/>
<protein>
    <submittedName>
        <fullName evidence="2">HDC14022</fullName>
    </submittedName>
</protein>
<dbReference type="EMBL" id="BK002594">
    <property type="protein sequence ID" value="DAA04100.1"/>
    <property type="molecule type" value="Genomic_DNA"/>
</dbReference>
<feature type="region of interest" description="Disordered" evidence="1">
    <location>
        <begin position="1"/>
        <end position="89"/>
    </location>
</feature>
<feature type="compositionally biased region" description="Low complexity" evidence="1">
    <location>
        <begin position="43"/>
        <end position="55"/>
    </location>
</feature>
<dbReference type="AlphaFoldDB" id="Q6IJX2"/>
<sequence>MKSQGKMRPEKDGWPTYPCASPCSRFKRRGNKTGNATSAKLLQQQPHEQQQQQQEASSGVARTSAWNGTEDKDELQRELDQRRQLAKRI</sequence>